<comment type="caution">
    <text evidence="1">The sequence shown here is derived from an EMBL/GenBank/DDBJ whole genome shotgun (WGS) entry which is preliminary data.</text>
</comment>
<name>A0A7J7SXP1_RHIFE</name>
<proteinExistence type="predicted"/>
<dbReference type="EMBL" id="JACAGC010000021">
    <property type="protein sequence ID" value="KAF6293209.1"/>
    <property type="molecule type" value="Genomic_DNA"/>
</dbReference>
<reference evidence="1 2" key="1">
    <citation type="journal article" date="2020" name="Nature">
        <title>Six reference-quality genomes reveal evolution of bat adaptations.</title>
        <authorList>
            <person name="Jebb D."/>
            <person name="Huang Z."/>
            <person name="Pippel M."/>
            <person name="Hughes G.M."/>
            <person name="Lavrichenko K."/>
            <person name="Devanna P."/>
            <person name="Winkler S."/>
            <person name="Jermiin L.S."/>
            <person name="Skirmuntt E.C."/>
            <person name="Katzourakis A."/>
            <person name="Burkitt-Gray L."/>
            <person name="Ray D.A."/>
            <person name="Sullivan K.A.M."/>
            <person name="Roscito J.G."/>
            <person name="Kirilenko B.M."/>
            <person name="Davalos L.M."/>
            <person name="Corthals A.P."/>
            <person name="Power M.L."/>
            <person name="Jones G."/>
            <person name="Ransome R.D."/>
            <person name="Dechmann D.K.N."/>
            <person name="Locatelli A.G."/>
            <person name="Puechmaille S.J."/>
            <person name="Fedrigo O."/>
            <person name="Jarvis E.D."/>
            <person name="Hiller M."/>
            <person name="Vernes S.C."/>
            <person name="Myers E.W."/>
            <person name="Teeling E.C."/>
        </authorList>
    </citation>
    <scope>NUCLEOTIDE SEQUENCE [LARGE SCALE GENOMIC DNA]</scope>
    <source>
        <strain evidence="1">MRhiFer1</strain>
        <tissue evidence="1">Lung</tissue>
    </source>
</reference>
<gene>
    <name evidence="1" type="ORF">mRhiFer1_009096</name>
</gene>
<evidence type="ECO:0000313" key="1">
    <source>
        <dbReference type="EMBL" id="KAF6293209.1"/>
    </source>
</evidence>
<accession>A0A7J7SXP1</accession>
<evidence type="ECO:0000313" key="2">
    <source>
        <dbReference type="Proteomes" id="UP000585614"/>
    </source>
</evidence>
<sequence>MNVCDCQDTDTLKRMPTFQLERELSSSPVSSSWEPFPALLPPWALPLCPTRTPMVLPPPLPCYAPHGFSRQSYTGLTLHCIPVSAQKPLPGRGWLTVLPKPGASPAPTPWPSPLHPLTPSAPQPITGHMLSLCPAFSVFSVLITRELMLQRPVLCLLSACSKMLSVTLHVPSQWTLSTQWAFSTQ</sequence>
<protein>
    <submittedName>
        <fullName evidence="1">Uncharacterized protein</fullName>
    </submittedName>
</protein>
<dbReference type="Proteomes" id="UP000585614">
    <property type="component" value="Unassembled WGS sequence"/>
</dbReference>
<dbReference type="AlphaFoldDB" id="A0A7J7SXP1"/>
<organism evidence="1 2">
    <name type="scientific">Rhinolophus ferrumequinum</name>
    <name type="common">Greater horseshoe bat</name>
    <dbReference type="NCBI Taxonomy" id="59479"/>
    <lineage>
        <taxon>Eukaryota</taxon>
        <taxon>Metazoa</taxon>
        <taxon>Chordata</taxon>
        <taxon>Craniata</taxon>
        <taxon>Vertebrata</taxon>
        <taxon>Euteleostomi</taxon>
        <taxon>Mammalia</taxon>
        <taxon>Eutheria</taxon>
        <taxon>Laurasiatheria</taxon>
        <taxon>Chiroptera</taxon>
        <taxon>Yinpterochiroptera</taxon>
        <taxon>Rhinolophoidea</taxon>
        <taxon>Rhinolophidae</taxon>
        <taxon>Rhinolophinae</taxon>
        <taxon>Rhinolophus</taxon>
    </lineage>
</organism>